<proteinExistence type="predicted"/>
<dbReference type="CDD" id="cd14014">
    <property type="entry name" value="STKc_PknB_like"/>
    <property type="match status" value="1"/>
</dbReference>
<evidence type="ECO:0000256" key="2">
    <source>
        <dbReference type="ARBA" id="ARBA00022741"/>
    </source>
</evidence>
<dbReference type="InterPro" id="IPR008271">
    <property type="entry name" value="Ser/Thr_kinase_AS"/>
</dbReference>
<evidence type="ECO:0000256" key="4">
    <source>
        <dbReference type="ARBA" id="ARBA00022840"/>
    </source>
</evidence>
<name>A0ABX5UFX8_9BURK</name>
<dbReference type="InterPro" id="IPR011009">
    <property type="entry name" value="Kinase-like_dom_sf"/>
</dbReference>
<reference evidence="6 7" key="1">
    <citation type="submission" date="2019-05" db="EMBL/GenBank/DDBJ databases">
        <title>Draft Genome Sequences of Six Type Strains of the Genus Massilia.</title>
        <authorList>
            <person name="Miess H."/>
            <person name="Frediansyhah A."/>
            <person name="Gross H."/>
        </authorList>
    </citation>
    <scope>NUCLEOTIDE SEQUENCE [LARGE SCALE GENOMIC DNA]</scope>
    <source>
        <strain evidence="6 7">DSMZ 26121</strain>
    </source>
</reference>
<sequence length="253" mass="27222">MPRHSRYSRTMESKTQMAGLQQPLAIVRWWPQHYTLEWQVTPRAWRARGPDGAPALVKAGAVPAALCGLEHPNLARVLEQGTCWHALAWIDGPAMSEPMDGPVAPATLLAWMDGLLAGLEALHQRGLVHRDIKPANVLLAGGTPVIADFGLVCHAGPCAVRGTPASTPPEQWRGRVDARADLFAAGVLLYRLLSGTHPFAGTPFEAMAAIVAGRWPLLPGWEAVLDAALAPEPARRVADAAAFRTMLSTRKQP</sequence>
<dbReference type="Gene3D" id="1.10.510.10">
    <property type="entry name" value="Transferase(Phosphotransferase) domain 1"/>
    <property type="match status" value="1"/>
</dbReference>
<dbReference type="Pfam" id="PF00069">
    <property type="entry name" value="Pkinase"/>
    <property type="match status" value="1"/>
</dbReference>
<dbReference type="InterPro" id="IPR000719">
    <property type="entry name" value="Prot_kinase_dom"/>
</dbReference>
<organism evidence="6 7">
    <name type="scientific">Pseudoduganella umbonata</name>
    <dbReference type="NCBI Taxonomy" id="864828"/>
    <lineage>
        <taxon>Bacteria</taxon>
        <taxon>Pseudomonadati</taxon>
        <taxon>Pseudomonadota</taxon>
        <taxon>Betaproteobacteria</taxon>
        <taxon>Burkholderiales</taxon>
        <taxon>Oxalobacteraceae</taxon>
        <taxon>Telluria group</taxon>
        <taxon>Pseudoduganella</taxon>
    </lineage>
</organism>
<gene>
    <name evidence="6" type="ORF">FCL38_04450</name>
</gene>
<protein>
    <submittedName>
        <fullName evidence="6">Serine/threonine protein kinase</fullName>
    </submittedName>
</protein>
<dbReference type="PROSITE" id="PS00108">
    <property type="entry name" value="PROTEIN_KINASE_ST"/>
    <property type="match status" value="1"/>
</dbReference>
<dbReference type="Proteomes" id="UP000298763">
    <property type="component" value="Chromosome"/>
</dbReference>
<keyword evidence="3 6" id="KW-0418">Kinase</keyword>
<dbReference type="SMART" id="SM00220">
    <property type="entry name" value="S_TKc"/>
    <property type="match status" value="1"/>
</dbReference>
<keyword evidence="2" id="KW-0547">Nucleotide-binding</keyword>
<keyword evidence="7" id="KW-1185">Reference proteome</keyword>
<evidence type="ECO:0000313" key="6">
    <source>
        <dbReference type="EMBL" id="QCP09753.1"/>
    </source>
</evidence>
<dbReference type="SUPFAM" id="SSF56112">
    <property type="entry name" value="Protein kinase-like (PK-like)"/>
    <property type="match status" value="1"/>
</dbReference>
<feature type="domain" description="Protein kinase" evidence="5">
    <location>
        <begin position="1"/>
        <end position="253"/>
    </location>
</feature>
<keyword evidence="1" id="KW-0808">Transferase</keyword>
<evidence type="ECO:0000256" key="1">
    <source>
        <dbReference type="ARBA" id="ARBA00022679"/>
    </source>
</evidence>
<dbReference type="PANTHER" id="PTHR43289">
    <property type="entry name" value="MITOGEN-ACTIVATED PROTEIN KINASE KINASE KINASE 20-RELATED"/>
    <property type="match status" value="1"/>
</dbReference>
<keyword evidence="4" id="KW-0067">ATP-binding</keyword>
<dbReference type="GO" id="GO:0004674">
    <property type="term" value="F:protein serine/threonine kinase activity"/>
    <property type="evidence" value="ECO:0007669"/>
    <property type="project" value="UniProtKB-KW"/>
</dbReference>
<keyword evidence="6" id="KW-0723">Serine/threonine-protein kinase</keyword>
<dbReference type="EMBL" id="CP040017">
    <property type="protein sequence ID" value="QCP09753.1"/>
    <property type="molecule type" value="Genomic_DNA"/>
</dbReference>
<dbReference type="PANTHER" id="PTHR43289:SF34">
    <property type="entry name" value="SERINE_THREONINE-PROTEIN KINASE YBDM-RELATED"/>
    <property type="match status" value="1"/>
</dbReference>
<evidence type="ECO:0000259" key="5">
    <source>
        <dbReference type="PROSITE" id="PS50011"/>
    </source>
</evidence>
<dbReference type="PROSITE" id="PS50011">
    <property type="entry name" value="PROTEIN_KINASE_DOM"/>
    <property type="match status" value="1"/>
</dbReference>
<evidence type="ECO:0000256" key="3">
    <source>
        <dbReference type="ARBA" id="ARBA00022777"/>
    </source>
</evidence>
<accession>A0ABX5UFX8</accession>
<evidence type="ECO:0000313" key="7">
    <source>
        <dbReference type="Proteomes" id="UP000298763"/>
    </source>
</evidence>